<evidence type="ECO:0000256" key="2">
    <source>
        <dbReference type="ARBA" id="ARBA00009667"/>
    </source>
</evidence>
<reference evidence="12" key="1">
    <citation type="submission" date="2023-06" db="EMBL/GenBank/DDBJ databases">
        <title>Genomic of Parafulvivirga corallium.</title>
        <authorList>
            <person name="Wang G."/>
        </authorList>
    </citation>
    <scope>NUCLEOTIDE SEQUENCE</scope>
    <source>
        <strain evidence="12">BMA10</strain>
    </source>
</reference>
<name>A0ABT8KZV3_9BACT</name>
<dbReference type="InterPro" id="IPR050064">
    <property type="entry name" value="IGPS_HisA/HisF"/>
</dbReference>
<comment type="function">
    <text evidence="8">IGPS catalyzes the conversion of PRFAR and glutamine to IGP, AICAR and glutamate. The HisF subunit catalyzes the cyclization activity that produces IGP and AICAR from PRFAR using the ammonia provided by the HisH subunit.</text>
</comment>
<dbReference type="EC" id="4.3.2.10" evidence="4"/>
<evidence type="ECO:0000256" key="6">
    <source>
        <dbReference type="ARBA" id="ARBA00023102"/>
    </source>
</evidence>
<evidence type="ECO:0000256" key="7">
    <source>
        <dbReference type="ARBA" id="ARBA00023239"/>
    </source>
</evidence>
<dbReference type="InterPro" id="IPR013785">
    <property type="entry name" value="Aldolase_TIM"/>
</dbReference>
<evidence type="ECO:0000256" key="4">
    <source>
        <dbReference type="ARBA" id="ARBA00012809"/>
    </source>
</evidence>
<dbReference type="InterPro" id="IPR006062">
    <property type="entry name" value="His_biosynth"/>
</dbReference>
<comment type="pathway">
    <text evidence="1">Amino-acid biosynthesis; L-histidine biosynthesis; L-histidine from 5-phospho-alpha-D-ribose 1-diphosphate: step 5/9.</text>
</comment>
<comment type="caution">
    <text evidence="12">The sequence shown here is derived from an EMBL/GenBank/DDBJ whole genome shotgun (WGS) entry which is preliminary data.</text>
</comment>
<accession>A0ABT8KZV3</accession>
<evidence type="ECO:0000256" key="5">
    <source>
        <dbReference type="ARBA" id="ARBA00022605"/>
    </source>
</evidence>
<gene>
    <name evidence="12" type="ORF">QQ008_30015</name>
</gene>
<dbReference type="SUPFAM" id="SSF51366">
    <property type="entry name" value="Ribulose-phoshate binding barrel"/>
    <property type="match status" value="1"/>
</dbReference>
<comment type="catalytic activity">
    <reaction evidence="10">
        <text>5-[(5-phospho-1-deoxy-D-ribulos-1-ylimino)methylamino]-1-(5-phospho-beta-D-ribosyl)imidazole-4-carboxamide + L-glutamine = D-erythro-1-(imidazol-4-yl)glycerol 3-phosphate + 5-amino-1-(5-phospho-beta-D-ribosyl)imidazole-4-carboxamide + L-glutamate + H(+)</text>
        <dbReference type="Rhea" id="RHEA:24793"/>
        <dbReference type="ChEBI" id="CHEBI:15378"/>
        <dbReference type="ChEBI" id="CHEBI:29985"/>
        <dbReference type="ChEBI" id="CHEBI:58278"/>
        <dbReference type="ChEBI" id="CHEBI:58359"/>
        <dbReference type="ChEBI" id="CHEBI:58475"/>
        <dbReference type="ChEBI" id="CHEBI:58525"/>
        <dbReference type="EC" id="4.3.2.10"/>
    </reaction>
</comment>
<keyword evidence="7" id="KW-0456">Lyase</keyword>
<evidence type="ECO:0000256" key="11">
    <source>
        <dbReference type="RuleBase" id="RU003657"/>
    </source>
</evidence>
<evidence type="ECO:0000313" key="12">
    <source>
        <dbReference type="EMBL" id="MDN5205658.1"/>
    </source>
</evidence>
<dbReference type="CDD" id="cd04731">
    <property type="entry name" value="HisF"/>
    <property type="match status" value="1"/>
</dbReference>
<protein>
    <recommendedName>
        <fullName evidence="4">imidazole glycerol-phosphate synthase</fullName>
        <ecNumber evidence="4">4.3.2.10</ecNumber>
    </recommendedName>
    <alternativeName>
        <fullName evidence="9">IGP synthase cyclase subunit</fullName>
    </alternativeName>
</protein>
<dbReference type="InterPro" id="IPR011060">
    <property type="entry name" value="RibuloseP-bd_barrel"/>
</dbReference>
<organism evidence="12 13">
    <name type="scientific">Splendidivirga corallicola</name>
    <dbReference type="NCBI Taxonomy" id="3051826"/>
    <lineage>
        <taxon>Bacteria</taxon>
        <taxon>Pseudomonadati</taxon>
        <taxon>Bacteroidota</taxon>
        <taxon>Cytophagia</taxon>
        <taxon>Cytophagales</taxon>
        <taxon>Splendidivirgaceae</taxon>
        <taxon>Splendidivirga</taxon>
    </lineage>
</organism>
<dbReference type="NCBIfam" id="NF038364">
    <property type="entry name" value="AglZ_HisF2_fam"/>
    <property type="match status" value="1"/>
</dbReference>
<dbReference type="EMBL" id="JAUJEA010000023">
    <property type="protein sequence ID" value="MDN5205658.1"/>
    <property type="molecule type" value="Genomic_DNA"/>
</dbReference>
<dbReference type="Gene3D" id="3.20.20.70">
    <property type="entry name" value="Aldolase class I"/>
    <property type="match status" value="1"/>
</dbReference>
<evidence type="ECO:0000256" key="10">
    <source>
        <dbReference type="ARBA" id="ARBA00047838"/>
    </source>
</evidence>
<dbReference type="PANTHER" id="PTHR21235">
    <property type="entry name" value="IMIDAZOLE GLYCEROL PHOSPHATE SYNTHASE SUBUNIT HISF/H IGP SYNTHASE SUBUNIT HISF/H"/>
    <property type="match status" value="1"/>
</dbReference>
<keyword evidence="5 11" id="KW-0028">Amino-acid biosynthesis</keyword>
<proteinExistence type="inferred from homology"/>
<evidence type="ECO:0000256" key="3">
    <source>
        <dbReference type="ARBA" id="ARBA00011152"/>
    </source>
</evidence>
<evidence type="ECO:0000256" key="1">
    <source>
        <dbReference type="ARBA" id="ARBA00005091"/>
    </source>
</evidence>
<evidence type="ECO:0000256" key="8">
    <source>
        <dbReference type="ARBA" id="ARBA00025475"/>
    </source>
</evidence>
<comment type="subunit">
    <text evidence="3">Heterodimer of HisH and HisF.</text>
</comment>
<dbReference type="Pfam" id="PF00977">
    <property type="entry name" value="His_biosynth"/>
    <property type="match status" value="1"/>
</dbReference>
<evidence type="ECO:0000313" key="13">
    <source>
        <dbReference type="Proteomes" id="UP001172082"/>
    </source>
</evidence>
<keyword evidence="13" id="KW-1185">Reference proteome</keyword>
<dbReference type="InterPro" id="IPR004651">
    <property type="entry name" value="HisF"/>
</dbReference>
<dbReference type="PANTHER" id="PTHR21235:SF2">
    <property type="entry name" value="IMIDAZOLE GLYCEROL PHOSPHATE SYNTHASE HISHF"/>
    <property type="match status" value="1"/>
</dbReference>
<sequence length="256" mass="27840">MRRVRVIPVLLVSNRRLIKTIKFKDEVYVGDPINAIKIFNDKEVDELLVLDISATPQARGPNMELIKDIADECFMPLGYGGGINTPEEIKSILNAGVEKVILNTSAYRKSELITQGADTFGSQSIVVSIDVRKNMFGKYVIHVNSGNDKVSVPLIEYCQNVQELGAGEIVINSINNDGIQSGYDQKLIKMVSDSVSIPVVACGGATSIDDFRDAILSSGASAVAAGSMFVFKGKHRAVLINYPAQSILENNLYSKL</sequence>
<dbReference type="Proteomes" id="UP001172082">
    <property type="component" value="Unassembled WGS sequence"/>
</dbReference>
<keyword evidence="6 11" id="KW-0368">Histidine biosynthesis</keyword>
<comment type="similarity">
    <text evidence="2 11">Belongs to the HisA/HisF family.</text>
</comment>
<dbReference type="RefSeq" id="WP_346755678.1">
    <property type="nucleotide sequence ID" value="NZ_JAUJEA010000023.1"/>
</dbReference>
<evidence type="ECO:0000256" key="9">
    <source>
        <dbReference type="ARBA" id="ARBA00030264"/>
    </source>
</evidence>